<reference evidence="1 2" key="1">
    <citation type="submission" date="2014-04" db="EMBL/GenBank/DDBJ databases">
        <authorList>
            <consortium name="DOE Joint Genome Institute"/>
            <person name="Kuo A."/>
            <person name="Gay G."/>
            <person name="Dore J."/>
            <person name="Kohler A."/>
            <person name="Nagy L.G."/>
            <person name="Floudas D."/>
            <person name="Copeland A."/>
            <person name="Barry K.W."/>
            <person name="Cichocki N."/>
            <person name="Veneault-Fourrey C."/>
            <person name="LaButti K."/>
            <person name="Lindquist E.A."/>
            <person name="Lipzen A."/>
            <person name="Lundell T."/>
            <person name="Morin E."/>
            <person name="Murat C."/>
            <person name="Sun H."/>
            <person name="Tunlid A."/>
            <person name="Henrissat B."/>
            <person name="Grigoriev I.V."/>
            <person name="Hibbett D.S."/>
            <person name="Martin F."/>
            <person name="Nordberg H.P."/>
            <person name="Cantor M.N."/>
            <person name="Hua S.X."/>
        </authorList>
    </citation>
    <scope>NUCLEOTIDE SEQUENCE [LARGE SCALE GENOMIC DNA]</scope>
    <source>
        <strain evidence="2">h7</strain>
    </source>
</reference>
<protein>
    <submittedName>
        <fullName evidence="1">Uncharacterized protein</fullName>
    </submittedName>
</protein>
<dbReference type="HOGENOM" id="CLU_053715_0_0_1"/>
<gene>
    <name evidence="1" type="ORF">M413DRAFT_438520</name>
</gene>
<dbReference type="SUPFAM" id="SSF52047">
    <property type="entry name" value="RNI-like"/>
    <property type="match status" value="1"/>
</dbReference>
<dbReference type="AlphaFoldDB" id="A0A0C3CZN8"/>
<name>A0A0C3CZN8_HEBCY</name>
<dbReference type="Proteomes" id="UP000053424">
    <property type="component" value="Unassembled WGS sequence"/>
</dbReference>
<evidence type="ECO:0000313" key="1">
    <source>
        <dbReference type="EMBL" id="KIM49336.1"/>
    </source>
</evidence>
<accession>A0A0C3CZN8</accession>
<organism evidence="1 2">
    <name type="scientific">Hebeloma cylindrosporum</name>
    <dbReference type="NCBI Taxonomy" id="76867"/>
    <lineage>
        <taxon>Eukaryota</taxon>
        <taxon>Fungi</taxon>
        <taxon>Dikarya</taxon>
        <taxon>Basidiomycota</taxon>
        <taxon>Agaricomycotina</taxon>
        <taxon>Agaricomycetes</taxon>
        <taxon>Agaricomycetidae</taxon>
        <taxon>Agaricales</taxon>
        <taxon>Agaricineae</taxon>
        <taxon>Hymenogastraceae</taxon>
        <taxon>Hebeloma</taxon>
    </lineage>
</organism>
<proteinExistence type="predicted"/>
<dbReference type="OrthoDB" id="3264363at2759"/>
<evidence type="ECO:0000313" key="2">
    <source>
        <dbReference type="Proteomes" id="UP000053424"/>
    </source>
</evidence>
<dbReference type="EMBL" id="KN831768">
    <property type="protein sequence ID" value="KIM49336.1"/>
    <property type="molecule type" value="Genomic_DNA"/>
</dbReference>
<keyword evidence="2" id="KW-1185">Reference proteome</keyword>
<reference evidence="2" key="2">
    <citation type="submission" date="2015-01" db="EMBL/GenBank/DDBJ databases">
        <title>Evolutionary Origins and Diversification of the Mycorrhizal Mutualists.</title>
        <authorList>
            <consortium name="DOE Joint Genome Institute"/>
            <consortium name="Mycorrhizal Genomics Consortium"/>
            <person name="Kohler A."/>
            <person name="Kuo A."/>
            <person name="Nagy L.G."/>
            <person name="Floudas D."/>
            <person name="Copeland A."/>
            <person name="Barry K.W."/>
            <person name="Cichocki N."/>
            <person name="Veneault-Fourrey C."/>
            <person name="LaButti K."/>
            <person name="Lindquist E.A."/>
            <person name="Lipzen A."/>
            <person name="Lundell T."/>
            <person name="Morin E."/>
            <person name="Murat C."/>
            <person name="Riley R."/>
            <person name="Ohm R."/>
            <person name="Sun H."/>
            <person name="Tunlid A."/>
            <person name="Henrissat B."/>
            <person name="Grigoriev I.V."/>
            <person name="Hibbett D.S."/>
            <person name="Martin F."/>
        </authorList>
    </citation>
    <scope>NUCLEOTIDE SEQUENCE [LARGE SCALE GENOMIC DNA]</scope>
    <source>
        <strain evidence="2">h7</strain>
    </source>
</reference>
<sequence>MSQPTHPREVNTLLHTLRGEHYRHLRNAKQSQSHPSALHNYSNTRTLPIGLRVHYDEGPLPMPPAVSHASYSGPAPPKSWNPPLENIHQTASWRAQALSLAISHPVNLAYSRVPSLALLCLQTILSDKTSNSQFREIAPCIPAHLRRDIIRYCAIYSPLPSWKLYAMYGSQGHADHEMLIMGDAASLRDEFFLAGTTCAGDADGIVRAAGVESDWESEGLSEKPLQSLILVSTRVSPSTLLALPPTITRMALINLSDSLAIYKLPKICPLLVLLDLSYNQWLKDSTSPLTKVNWSRWSHLEVLGLKDCAVSEELVASINRGRWDDVKIVT</sequence>